<evidence type="ECO:0000256" key="3">
    <source>
        <dbReference type="SAM" id="Coils"/>
    </source>
</evidence>
<keyword evidence="7" id="KW-1185">Reference proteome</keyword>
<keyword evidence="2" id="KW-1015">Disulfide bond</keyword>
<dbReference type="OMA" id="SAQPNCC"/>
<name>A0A401PUV5_SCYTO</name>
<proteinExistence type="predicted"/>
<dbReference type="OrthoDB" id="9944757at2759"/>
<evidence type="ECO:0000313" key="7">
    <source>
        <dbReference type="Proteomes" id="UP000288216"/>
    </source>
</evidence>
<evidence type="ECO:0000313" key="6">
    <source>
        <dbReference type="EMBL" id="GCB76843.1"/>
    </source>
</evidence>
<evidence type="ECO:0000259" key="5">
    <source>
        <dbReference type="PROSITE" id="PS51041"/>
    </source>
</evidence>
<feature type="coiled-coil region" evidence="3">
    <location>
        <begin position="582"/>
        <end position="609"/>
    </location>
</feature>
<feature type="region of interest" description="Disordered" evidence="4">
    <location>
        <begin position="47"/>
        <end position="80"/>
    </location>
</feature>
<evidence type="ECO:0000256" key="2">
    <source>
        <dbReference type="ARBA" id="ARBA00023157"/>
    </source>
</evidence>
<keyword evidence="3" id="KW-0175">Coiled coil</keyword>
<dbReference type="STRING" id="75743.A0A401PUV5"/>
<dbReference type="Proteomes" id="UP000288216">
    <property type="component" value="Unassembled WGS sequence"/>
</dbReference>
<reference evidence="6 7" key="1">
    <citation type="journal article" date="2018" name="Nat. Ecol. Evol.">
        <title>Shark genomes provide insights into elasmobranch evolution and the origin of vertebrates.</title>
        <authorList>
            <person name="Hara Y"/>
            <person name="Yamaguchi K"/>
            <person name="Onimaru K"/>
            <person name="Kadota M"/>
            <person name="Koyanagi M"/>
            <person name="Keeley SD"/>
            <person name="Tatsumi K"/>
            <person name="Tanaka K"/>
            <person name="Motone F"/>
            <person name="Kageyama Y"/>
            <person name="Nozu R"/>
            <person name="Adachi N"/>
            <person name="Nishimura O"/>
            <person name="Nakagawa R"/>
            <person name="Tanegashima C"/>
            <person name="Kiyatake I"/>
            <person name="Matsumoto R"/>
            <person name="Murakumo K"/>
            <person name="Nishida K"/>
            <person name="Terakita A"/>
            <person name="Kuratani S"/>
            <person name="Sato K"/>
            <person name="Hyodo S Kuraku.S."/>
        </authorList>
    </citation>
    <scope>NUCLEOTIDE SEQUENCE [LARGE SCALE GENOMIC DNA]</scope>
</reference>
<dbReference type="EMBL" id="BFAA01010150">
    <property type="protein sequence ID" value="GCB76843.1"/>
    <property type="molecule type" value="Genomic_DNA"/>
</dbReference>
<organism evidence="6 7">
    <name type="scientific">Scyliorhinus torazame</name>
    <name type="common">Cloudy catshark</name>
    <name type="synonym">Catulus torazame</name>
    <dbReference type="NCBI Taxonomy" id="75743"/>
    <lineage>
        <taxon>Eukaryota</taxon>
        <taxon>Metazoa</taxon>
        <taxon>Chordata</taxon>
        <taxon>Craniata</taxon>
        <taxon>Vertebrata</taxon>
        <taxon>Chondrichthyes</taxon>
        <taxon>Elasmobranchii</taxon>
        <taxon>Galeomorphii</taxon>
        <taxon>Galeoidea</taxon>
        <taxon>Carcharhiniformes</taxon>
        <taxon>Scyliorhinidae</taxon>
        <taxon>Scyliorhinus</taxon>
    </lineage>
</organism>
<protein>
    <recommendedName>
        <fullName evidence="5">EMI domain-containing protein</fullName>
    </recommendedName>
</protein>
<comment type="caution">
    <text evidence="6">The sequence shown here is derived from an EMBL/GenBank/DDBJ whole genome shotgun (WGS) entry which is preliminary data.</text>
</comment>
<feature type="coiled-coil region" evidence="3">
    <location>
        <begin position="254"/>
        <end position="295"/>
    </location>
</feature>
<keyword evidence="1" id="KW-0732">Signal</keyword>
<evidence type="ECO:0000256" key="4">
    <source>
        <dbReference type="SAM" id="MobiDB-lite"/>
    </source>
</evidence>
<evidence type="ECO:0000256" key="1">
    <source>
        <dbReference type="ARBA" id="ARBA00022729"/>
    </source>
</evidence>
<dbReference type="AlphaFoldDB" id="A0A401PUV5"/>
<feature type="domain" description="EMI" evidence="5">
    <location>
        <begin position="1"/>
        <end position="43"/>
    </location>
</feature>
<dbReference type="PROSITE" id="PS51041">
    <property type="entry name" value="EMI"/>
    <property type="match status" value="1"/>
</dbReference>
<gene>
    <name evidence="6" type="ORF">scyTo_0016614</name>
</gene>
<dbReference type="InterPro" id="IPR011489">
    <property type="entry name" value="EMI_domain"/>
</dbReference>
<accession>A0A401PUV5</accession>
<dbReference type="Pfam" id="PF07546">
    <property type="entry name" value="EMI"/>
    <property type="match status" value="1"/>
</dbReference>
<sequence length="715" mass="81980">MVNHSNAERYRTHFRPTYKVAYKVVTQLEWRCCPGFKGEDCKNGRSGQTANFPMSSPASGQRNLVPKSTDSQVQKLPSTDVQGQKIQQLEYEVQRLNQVLEKMQASVTGMGDNLRHSVQEDTSKLFATLLTNLRLPGSALGFETPHVPVIRENGDIVYQLGMGEMMSELTEVKDTLKTKSDMLDELHGMVTGHNGQLKKLMEAAEGPVSTYSPFSDGDVYQSYIDNKFETLREELMFGIDMKFADLKNSCEYKLMSLKEQCEQNESHYEHVEELLHEKEAELKEEINDLRNLLQESPDRFNCCAPIGTLRQQLHNMDRRVYRIADANRLLNARLDNELKRFTTLNLEDIFSERLEEIESRINVTEENAEEHCFYIEYSLRGLIETEVDGVKQLLKRKLQLLEDKHDNDFTQISNRTSTGAIVSELESLQQSDLNSSNDRIHNGMDHFENRLLKLENLCLTGCASGTKEIQHIKMDLETYKNDNKGLLLKTEQNLVFFNSLNATVHEGLRKMEENEDLEMIQGEIISLKVTMNNIGHSVQAQWEGLRRNIETLLSVESALKMQQLELLDKIYKLQEADTNLESQFQKNNNSQLIETKERLEQLASQFTKDINKCKHSTQGIQREVSQVDRRVAHIENVCSKLDNISGSLQRIKDGLNKHVSSLWNCVHQINGTVKSHSKEMVMLRRVGHRCSSQVPKIISRTEDLVPPQPIPGRIH</sequence>